<keyword evidence="3" id="KW-0378">Hydrolase</keyword>
<dbReference type="Gene3D" id="3.40.710.10">
    <property type="entry name" value="DD-peptidase/beta-lactamase superfamily"/>
    <property type="match status" value="1"/>
</dbReference>
<dbReference type="PANTHER" id="PTHR46825">
    <property type="entry name" value="D-ALANYL-D-ALANINE-CARBOXYPEPTIDASE/ENDOPEPTIDASE AMPH"/>
    <property type="match status" value="1"/>
</dbReference>
<dbReference type="SUPFAM" id="SSF56601">
    <property type="entry name" value="beta-lactamase/transpeptidase-like"/>
    <property type="match status" value="1"/>
</dbReference>
<sequence length="662" mass="70976">MRLLLSASLLALCVTTDIAPLAAQPTTDSATSSDARQVEVAERSALVVIPAGWTQTQRKGATVITAPEGDVAIAFLAISGAADADAAVVEAWNSFMPGFARPVRLAQDAPGRDGWESARIINYDIAPAEKHVSQGVALRQGDKYTVVLIDGALATLAKRGGQLGQLTGSLRPAGFTKENFAGKASHNLDEVRVAELVNFAKEAMTALEVPGVGLALIDEGRIIYEGGLGVKDVASGAPVDKDTLFMIASNTKGMATLLLSTLVDERRLDWDKPVTDYMPDFRLGSPETTSRVMVKHLVCACTGLPRKDMQWLFNTNPNTPASETFVQLAATEPTSGFGEVFQYNNLMASAAGYLGAHILYPEMELGAAYDKAMDERIFGPLRMNNTTHSAAEAMAGNWAKPYDVDIRGEVEPIDPRNNDTVVPYRPAGGAWSSAHDMALYVQNELSEGVLPSGERLVSAEALLARRARNVPTGDGEWYGMGLEEDASKGVSIIQHGGSMFGYKSNWFAIPSAGVGAVVLTNSDGGYALVEAVKRKLLEVLYDGKAEAGENVSTVVRRSEESREKLLSELTWPATSEHVAMVLGSYSNSELGPLSLTSEEGKLMMRSTAISSEVATKTNEDGSISLVTVSPGFWGADILIGERDSKRVLILNDNQHEYVWEKQ</sequence>
<proteinExistence type="predicted"/>
<organism evidence="3 4">
    <name type="scientific">Allopontixanthobacter sediminis</name>
    <dbReference type="NCBI Taxonomy" id="1689985"/>
    <lineage>
        <taxon>Bacteria</taxon>
        <taxon>Pseudomonadati</taxon>
        <taxon>Pseudomonadota</taxon>
        <taxon>Alphaproteobacteria</taxon>
        <taxon>Sphingomonadales</taxon>
        <taxon>Erythrobacteraceae</taxon>
        <taxon>Allopontixanthobacter</taxon>
    </lineage>
</organism>
<dbReference type="InterPro" id="IPR050491">
    <property type="entry name" value="AmpC-like"/>
</dbReference>
<dbReference type="Pfam" id="PF00144">
    <property type="entry name" value="Beta-lactamase"/>
    <property type="match status" value="1"/>
</dbReference>
<feature type="chain" id="PRO_5033012755" evidence="1">
    <location>
        <begin position="23"/>
        <end position="662"/>
    </location>
</feature>
<dbReference type="PANTHER" id="PTHR46825:SF15">
    <property type="entry name" value="BETA-LACTAMASE-RELATED DOMAIN-CONTAINING PROTEIN"/>
    <property type="match status" value="1"/>
</dbReference>
<gene>
    <name evidence="3" type="ORF">GRI65_08920</name>
</gene>
<evidence type="ECO:0000313" key="4">
    <source>
        <dbReference type="Proteomes" id="UP000431922"/>
    </source>
</evidence>
<dbReference type="OrthoDB" id="5377981at2"/>
<keyword evidence="4" id="KW-1185">Reference proteome</keyword>
<dbReference type="InterPro" id="IPR012338">
    <property type="entry name" value="Beta-lactam/transpept-like"/>
</dbReference>
<dbReference type="GO" id="GO:0016787">
    <property type="term" value="F:hydrolase activity"/>
    <property type="evidence" value="ECO:0007669"/>
    <property type="project" value="UniProtKB-KW"/>
</dbReference>
<evidence type="ECO:0000259" key="2">
    <source>
        <dbReference type="Pfam" id="PF00144"/>
    </source>
</evidence>
<evidence type="ECO:0000256" key="1">
    <source>
        <dbReference type="SAM" id="SignalP"/>
    </source>
</evidence>
<evidence type="ECO:0000313" key="3">
    <source>
        <dbReference type="EMBL" id="MXP44577.1"/>
    </source>
</evidence>
<dbReference type="Proteomes" id="UP000431922">
    <property type="component" value="Unassembled WGS sequence"/>
</dbReference>
<dbReference type="RefSeq" id="WP_160756155.1">
    <property type="nucleotide sequence ID" value="NZ_WTYL01000002.1"/>
</dbReference>
<comment type="caution">
    <text evidence="3">The sequence shown here is derived from an EMBL/GenBank/DDBJ whole genome shotgun (WGS) entry which is preliminary data.</text>
</comment>
<protein>
    <submittedName>
        <fullName evidence="3">Serine hydrolase</fullName>
    </submittedName>
</protein>
<dbReference type="InterPro" id="IPR001466">
    <property type="entry name" value="Beta-lactam-related"/>
</dbReference>
<keyword evidence="1" id="KW-0732">Signal</keyword>
<dbReference type="AlphaFoldDB" id="A0A845B567"/>
<name>A0A845B567_9SPHN</name>
<accession>A0A845B567</accession>
<feature type="signal peptide" evidence="1">
    <location>
        <begin position="1"/>
        <end position="22"/>
    </location>
</feature>
<reference evidence="3 4" key="1">
    <citation type="submission" date="2019-12" db="EMBL/GenBank/DDBJ databases">
        <title>Genomic-based taxomic classification of the family Erythrobacteraceae.</title>
        <authorList>
            <person name="Xu L."/>
        </authorList>
    </citation>
    <scope>NUCLEOTIDE SEQUENCE [LARGE SCALE GENOMIC DNA]</scope>
    <source>
        <strain evidence="3 4">KCTC 42453</strain>
    </source>
</reference>
<feature type="domain" description="Beta-lactamase-related" evidence="2">
    <location>
        <begin position="199"/>
        <end position="532"/>
    </location>
</feature>
<dbReference type="EMBL" id="WTYL01000002">
    <property type="protein sequence ID" value="MXP44577.1"/>
    <property type="molecule type" value="Genomic_DNA"/>
</dbReference>